<dbReference type="SUPFAM" id="SSF53335">
    <property type="entry name" value="S-adenosyl-L-methionine-dependent methyltransferases"/>
    <property type="match status" value="1"/>
</dbReference>
<dbReference type="OrthoDB" id="323463at2"/>
<dbReference type="InterPro" id="IPR029063">
    <property type="entry name" value="SAM-dependent_MTases_sf"/>
</dbReference>
<proteinExistence type="predicted"/>
<dbReference type="InterPro" id="IPR041698">
    <property type="entry name" value="Methyltransf_25"/>
</dbReference>
<dbReference type="GO" id="GO:0008168">
    <property type="term" value="F:methyltransferase activity"/>
    <property type="evidence" value="ECO:0007669"/>
    <property type="project" value="UniProtKB-KW"/>
</dbReference>
<comment type="caution">
    <text evidence="4">The sequence shown here is derived from an EMBL/GenBank/DDBJ whole genome shotgun (WGS) entry which is preliminary data.</text>
</comment>
<feature type="domain" description="Methyltransferase" evidence="3">
    <location>
        <begin position="63"/>
        <end position="152"/>
    </location>
</feature>
<keyword evidence="5" id="KW-1185">Reference proteome</keyword>
<organism evidence="4 5">
    <name type="scientific">Amycolatopsis balhimycina DSM 5908</name>
    <dbReference type="NCBI Taxonomy" id="1081091"/>
    <lineage>
        <taxon>Bacteria</taxon>
        <taxon>Bacillati</taxon>
        <taxon>Actinomycetota</taxon>
        <taxon>Actinomycetes</taxon>
        <taxon>Pseudonocardiales</taxon>
        <taxon>Pseudonocardiaceae</taxon>
        <taxon>Amycolatopsis</taxon>
    </lineage>
</organism>
<evidence type="ECO:0000313" key="5">
    <source>
        <dbReference type="Proteomes" id="UP000286716"/>
    </source>
</evidence>
<evidence type="ECO:0000259" key="3">
    <source>
        <dbReference type="Pfam" id="PF13649"/>
    </source>
</evidence>
<dbReference type="Gene3D" id="3.40.50.150">
    <property type="entry name" value="Vaccinia Virus protein VP39"/>
    <property type="match status" value="1"/>
</dbReference>
<evidence type="ECO:0000256" key="2">
    <source>
        <dbReference type="ARBA" id="ARBA00022679"/>
    </source>
</evidence>
<dbReference type="Pfam" id="PF13649">
    <property type="entry name" value="Methyltransf_25"/>
    <property type="match status" value="1"/>
</dbReference>
<dbReference type="AlphaFoldDB" id="A0A428WP42"/>
<evidence type="ECO:0000313" key="4">
    <source>
        <dbReference type="EMBL" id="RSM44865.1"/>
    </source>
</evidence>
<sequence>MARAGQALISNTAPNGKAYWAGRFWDRDSAERHPVLAGEFLKQKQTIAGYLDKYGRDAERSIEFACGTGEFTRLTAEHTGVRQMRALDISAQGLQIARSRVRHDNITFQQGDFWADHDFEPAELVLCIDAIHHLGNIGDVLRHIRRWVEPGGIFIGNLFTGDNFHEFERKRYGSLEHLWRTTLFFGTALAIKVSGGRLYTGSHRTQLLPTAAGEQLVRDVFDEVLEVSRDPYFTAFVARA</sequence>
<evidence type="ECO:0000256" key="1">
    <source>
        <dbReference type="ARBA" id="ARBA00022603"/>
    </source>
</evidence>
<protein>
    <submittedName>
        <fullName evidence="4">Class I SAM-dependent methyltransferase</fullName>
    </submittedName>
</protein>
<keyword evidence="2 4" id="KW-0808">Transferase</keyword>
<accession>A0A428WP42</accession>
<dbReference type="CDD" id="cd02440">
    <property type="entry name" value="AdoMet_MTases"/>
    <property type="match status" value="1"/>
</dbReference>
<gene>
    <name evidence="4" type="ORF">DMA12_15085</name>
</gene>
<dbReference type="EMBL" id="QHHU01000018">
    <property type="protein sequence ID" value="RSM44865.1"/>
    <property type="molecule type" value="Genomic_DNA"/>
</dbReference>
<dbReference type="PANTHER" id="PTHR43861:SF1">
    <property type="entry name" value="TRANS-ACONITATE 2-METHYLTRANSFERASE"/>
    <property type="match status" value="1"/>
</dbReference>
<dbReference type="GO" id="GO:0032259">
    <property type="term" value="P:methylation"/>
    <property type="evidence" value="ECO:0007669"/>
    <property type="project" value="UniProtKB-KW"/>
</dbReference>
<keyword evidence="1 4" id="KW-0489">Methyltransferase</keyword>
<name>A0A428WP42_AMYBA</name>
<reference evidence="4 5" key="1">
    <citation type="submission" date="2018-05" db="EMBL/GenBank/DDBJ databases">
        <title>Evolution of GPA BGCs.</title>
        <authorList>
            <person name="Waglechner N."/>
            <person name="Wright G.D."/>
        </authorList>
    </citation>
    <scope>NUCLEOTIDE SEQUENCE [LARGE SCALE GENOMIC DNA]</scope>
    <source>
        <strain evidence="4 5">DSM 5908</strain>
    </source>
</reference>
<dbReference type="Proteomes" id="UP000286716">
    <property type="component" value="Unassembled WGS sequence"/>
</dbReference>
<dbReference type="PANTHER" id="PTHR43861">
    <property type="entry name" value="TRANS-ACONITATE 2-METHYLTRANSFERASE-RELATED"/>
    <property type="match status" value="1"/>
</dbReference>